<organism evidence="2 3">
    <name type="scientific">Rickenella mellea</name>
    <dbReference type="NCBI Taxonomy" id="50990"/>
    <lineage>
        <taxon>Eukaryota</taxon>
        <taxon>Fungi</taxon>
        <taxon>Dikarya</taxon>
        <taxon>Basidiomycota</taxon>
        <taxon>Agaricomycotina</taxon>
        <taxon>Agaricomycetes</taxon>
        <taxon>Hymenochaetales</taxon>
        <taxon>Rickenellaceae</taxon>
        <taxon>Rickenella</taxon>
    </lineage>
</organism>
<evidence type="ECO:0000313" key="3">
    <source>
        <dbReference type="Proteomes" id="UP000294933"/>
    </source>
</evidence>
<keyword evidence="1" id="KW-1133">Transmembrane helix</keyword>
<keyword evidence="3" id="KW-1185">Reference proteome</keyword>
<proteinExistence type="predicted"/>
<feature type="transmembrane region" description="Helical" evidence="1">
    <location>
        <begin position="7"/>
        <end position="26"/>
    </location>
</feature>
<dbReference type="Proteomes" id="UP000294933">
    <property type="component" value="Unassembled WGS sequence"/>
</dbReference>
<dbReference type="AlphaFoldDB" id="A0A4Y7PSE7"/>
<reference evidence="2 3" key="1">
    <citation type="submission" date="2018-06" db="EMBL/GenBank/DDBJ databases">
        <title>A transcriptomic atlas of mushroom development highlights an independent origin of complex multicellularity.</title>
        <authorList>
            <consortium name="DOE Joint Genome Institute"/>
            <person name="Krizsan K."/>
            <person name="Almasi E."/>
            <person name="Merenyi Z."/>
            <person name="Sahu N."/>
            <person name="Viragh M."/>
            <person name="Koszo T."/>
            <person name="Mondo S."/>
            <person name="Kiss B."/>
            <person name="Balint B."/>
            <person name="Kues U."/>
            <person name="Barry K."/>
            <person name="Hegedus J.C."/>
            <person name="Henrissat B."/>
            <person name="Johnson J."/>
            <person name="Lipzen A."/>
            <person name="Ohm R."/>
            <person name="Nagy I."/>
            <person name="Pangilinan J."/>
            <person name="Yan J."/>
            <person name="Xiong Y."/>
            <person name="Grigoriev I.V."/>
            <person name="Hibbett D.S."/>
            <person name="Nagy L.G."/>
        </authorList>
    </citation>
    <scope>NUCLEOTIDE SEQUENCE [LARGE SCALE GENOMIC DNA]</scope>
    <source>
        <strain evidence="2 3">SZMC22713</strain>
    </source>
</reference>
<sequence length="66" mass="7925">MRLLLHRMYALVYATIIYAPWGKAGWTSKRRFIFFFFLQYRTVSFFAIGQQGRGRFPCGMYRCTVQ</sequence>
<gene>
    <name evidence="2" type="ORF">BD410DRAFT_502760</name>
</gene>
<dbReference type="VEuPathDB" id="FungiDB:BD410DRAFT_502760"/>
<keyword evidence="1" id="KW-0472">Membrane</keyword>
<keyword evidence="1" id="KW-0812">Transmembrane</keyword>
<protein>
    <submittedName>
        <fullName evidence="2">Uncharacterized protein</fullName>
    </submittedName>
</protein>
<dbReference type="EMBL" id="ML170209">
    <property type="protein sequence ID" value="TDL18343.1"/>
    <property type="molecule type" value="Genomic_DNA"/>
</dbReference>
<evidence type="ECO:0000256" key="1">
    <source>
        <dbReference type="SAM" id="Phobius"/>
    </source>
</evidence>
<evidence type="ECO:0000313" key="2">
    <source>
        <dbReference type="EMBL" id="TDL18343.1"/>
    </source>
</evidence>
<name>A0A4Y7PSE7_9AGAM</name>
<feature type="transmembrane region" description="Helical" evidence="1">
    <location>
        <begin position="32"/>
        <end position="49"/>
    </location>
</feature>
<accession>A0A4Y7PSE7</accession>